<dbReference type="SUPFAM" id="SSF52540">
    <property type="entry name" value="P-loop containing nucleoside triphosphate hydrolases"/>
    <property type="match status" value="1"/>
</dbReference>
<reference evidence="1" key="1">
    <citation type="submission" date="2020-03" db="EMBL/GenBank/DDBJ databases">
        <title>The deep terrestrial virosphere.</title>
        <authorList>
            <person name="Holmfeldt K."/>
            <person name="Nilsson E."/>
            <person name="Simone D."/>
            <person name="Lopez-Fernandez M."/>
            <person name="Wu X."/>
            <person name="de Brujin I."/>
            <person name="Lundin D."/>
            <person name="Andersson A."/>
            <person name="Bertilsson S."/>
            <person name="Dopson M."/>
        </authorList>
    </citation>
    <scope>NUCLEOTIDE SEQUENCE</scope>
    <source>
        <strain evidence="2">MM415A02497</strain>
        <strain evidence="1">MM415B01929</strain>
    </source>
</reference>
<dbReference type="EMBL" id="MT142000">
    <property type="protein sequence ID" value="QJA73074.1"/>
    <property type="molecule type" value="Genomic_DNA"/>
</dbReference>
<sequence>MAQELTTEMVRLWLTNNPPEGDIHYTKIMDGMVSPESLPYLRKIIERLVKEKLLKHTTRGFYRIIRKVEPVKWWDADEDEYFELGFPMSHGDDSYFEFIDKVRFSPGDLVVIAGSSNTGKSCLALNLLGENIDKYECVVMGNEYTQLDGVPSPKFKRRMLNMTWVDWMNGNNVPKFTLLPVSNDFEDYIQKDKLNIIDWINLGGDWFMMGKVMESIKQNIGSGLAVVVLQKKKDAQLGYGAEFTEHMADLYLSVDSFGDYESRLTVGKVKDSTGRTTGRMFAFEIMDGGASLTNIREIVKCKSCYGRGYTSKGQCESCLGKKYTDK</sequence>
<name>A0A6M3IFY3_9ZZZZ</name>
<dbReference type="Gene3D" id="3.40.50.300">
    <property type="entry name" value="P-loop containing nucleotide triphosphate hydrolases"/>
    <property type="match status" value="1"/>
</dbReference>
<accession>A0A6M3IFY3</accession>
<proteinExistence type="predicted"/>
<protein>
    <submittedName>
        <fullName evidence="1">Uncharacterized protein</fullName>
    </submittedName>
</protein>
<evidence type="ECO:0000313" key="2">
    <source>
        <dbReference type="EMBL" id="QJA73074.1"/>
    </source>
</evidence>
<gene>
    <name evidence="2" type="ORF">MM415A02497_0005</name>
    <name evidence="1" type="ORF">MM415B01929_0021</name>
</gene>
<dbReference type="EMBL" id="MT141199">
    <property type="protein sequence ID" value="QJA56098.1"/>
    <property type="molecule type" value="Genomic_DNA"/>
</dbReference>
<evidence type="ECO:0000313" key="1">
    <source>
        <dbReference type="EMBL" id="QJA56098.1"/>
    </source>
</evidence>
<organism evidence="1">
    <name type="scientific">viral metagenome</name>
    <dbReference type="NCBI Taxonomy" id="1070528"/>
    <lineage>
        <taxon>unclassified sequences</taxon>
        <taxon>metagenomes</taxon>
        <taxon>organismal metagenomes</taxon>
    </lineage>
</organism>
<dbReference type="AlphaFoldDB" id="A0A6M3IFY3"/>
<dbReference type="InterPro" id="IPR027417">
    <property type="entry name" value="P-loop_NTPase"/>
</dbReference>